<name>A0A511B139_9PROT</name>
<evidence type="ECO:0000256" key="1">
    <source>
        <dbReference type="SAM" id="Phobius"/>
    </source>
</evidence>
<evidence type="ECO:0000259" key="2">
    <source>
        <dbReference type="Pfam" id="PF25917"/>
    </source>
</evidence>
<reference evidence="3 4" key="1">
    <citation type="submission" date="2019-07" db="EMBL/GenBank/DDBJ databases">
        <title>Whole genome shotgun sequence of Gluconobacter wancherniae NBRC 103581.</title>
        <authorList>
            <person name="Hosoyama A."/>
            <person name="Uohara A."/>
            <person name="Ohji S."/>
            <person name="Ichikawa N."/>
        </authorList>
    </citation>
    <scope>NUCLEOTIDE SEQUENCE [LARGE SCALE GENOMIC DNA]</scope>
    <source>
        <strain evidence="3 4">NBRC 103581</strain>
    </source>
</reference>
<feature type="transmembrane region" description="Helical" evidence="1">
    <location>
        <begin position="16"/>
        <end position="38"/>
    </location>
</feature>
<keyword evidence="1" id="KW-1133">Transmembrane helix</keyword>
<gene>
    <name evidence="3" type="ORF">GWA01_19400</name>
</gene>
<dbReference type="SUPFAM" id="SSF111369">
    <property type="entry name" value="HlyD-like secretion proteins"/>
    <property type="match status" value="3"/>
</dbReference>
<dbReference type="PANTHER" id="PTHR30386">
    <property type="entry name" value="MEMBRANE FUSION SUBUNIT OF EMRAB-TOLC MULTIDRUG EFFLUX PUMP"/>
    <property type="match status" value="1"/>
</dbReference>
<evidence type="ECO:0000313" key="3">
    <source>
        <dbReference type="EMBL" id="GEK94170.1"/>
    </source>
</evidence>
<dbReference type="EMBL" id="BJUZ01000002">
    <property type="protein sequence ID" value="GEK94170.1"/>
    <property type="molecule type" value="Genomic_DNA"/>
</dbReference>
<proteinExistence type="predicted"/>
<keyword evidence="1" id="KW-0472">Membrane</keyword>
<dbReference type="InterPro" id="IPR058625">
    <property type="entry name" value="MdtA-like_BSH"/>
</dbReference>
<dbReference type="Gene3D" id="2.40.30.170">
    <property type="match status" value="1"/>
</dbReference>
<sequence>MADQQHGDGDKPKPKWPFILAALVIIAFVAVVLAIIFVPTRRVWTNDAYVTAHYSTIAPRIPGQVTSVDVDDNQTVHAGQVLVRLDDRDYSTALSEVRAVLEHDRALVQDAKAAVSRQPSLIEQSDAAVARLKAQLIFARQNARRYGDLAKTGAGSDQENQQSTATLGELEATLRGAQADAQAVRAQLPILQAQHDAALQTVVMDKARVHQAELNLSYTRIVAPFDGMVGQRSVQAGNYVAPGAALMAVVPMNQLWIEANYRELALRHMRPGQPARIHVDAYDIDLDGVVDSVPPASGAAFAPLAPENATGNFTKIVQRLPVKITLRAGQPLARLLRMGFSVETSVDTGFENVAADQESAHSSVTAK</sequence>
<dbReference type="PANTHER" id="PTHR30386:SF24">
    <property type="entry name" value="MULTIDRUG RESISTANCE EFFLUX PUMP"/>
    <property type="match status" value="1"/>
</dbReference>
<organism evidence="3 4">
    <name type="scientific">Gluconobacter wancherniae NBRC 103581</name>
    <dbReference type="NCBI Taxonomy" id="656744"/>
    <lineage>
        <taxon>Bacteria</taxon>
        <taxon>Pseudomonadati</taxon>
        <taxon>Pseudomonadota</taxon>
        <taxon>Alphaproteobacteria</taxon>
        <taxon>Acetobacterales</taxon>
        <taxon>Acetobacteraceae</taxon>
        <taxon>Gluconobacter</taxon>
    </lineage>
</organism>
<dbReference type="InterPro" id="IPR050739">
    <property type="entry name" value="MFP"/>
</dbReference>
<keyword evidence="1" id="KW-0812">Transmembrane</keyword>
<evidence type="ECO:0000313" key="4">
    <source>
        <dbReference type="Proteomes" id="UP000321230"/>
    </source>
</evidence>
<dbReference type="Gene3D" id="2.40.50.100">
    <property type="match status" value="1"/>
</dbReference>
<dbReference type="Gene3D" id="1.10.287.470">
    <property type="entry name" value="Helix hairpin bin"/>
    <property type="match status" value="2"/>
</dbReference>
<dbReference type="Pfam" id="PF25917">
    <property type="entry name" value="BSH_RND"/>
    <property type="match status" value="1"/>
</dbReference>
<dbReference type="GO" id="GO:0055085">
    <property type="term" value="P:transmembrane transport"/>
    <property type="evidence" value="ECO:0007669"/>
    <property type="project" value="InterPro"/>
</dbReference>
<accession>A0A511B139</accession>
<protein>
    <submittedName>
        <fullName evidence="3">Secretion protein</fullName>
    </submittedName>
</protein>
<dbReference type="AlphaFoldDB" id="A0A511B139"/>
<keyword evidence="4" id="KW-1185">Reference proteome</keyword>
<feature type="domain" description="Multidrug resistance protein MdtA-like barrel-sandwich hybrid" evidence="2">
    <location>
        <begin position="56"/>
        <end position="250"/>
    </location>
</feature>
<dbReference type="Proteomes" id="UP000321230">
    <property type="component" value="Unassembled WGS sequence"/>
</dbReference>
<dbReference type="RefSeq" id="WP_146797001.1">
    <property type="nucleotide sequence ID" value="NZ_BARC01000006.1"/>
</dbReference>
<dbReference type="OrthoDB" id="9811754at2"/>
<comment type="caution">
    <text evidence="3">The sequence shown here is derived from an EMBL/GenBank/DDBJ whole genome shotgun (WGS) entry which is preliminary data.</text>
</comment>